<proteinExistence type="predicted"/>
<accession>A0A9N7USM7</accession>
<gene>
    <name evidence="1" type="ORF">PLEPLA_LOCUS24100</name>
</gene>
<comment type="caution">
    <text evidence="1">The sequence shown here is derived from an EMBL/GenBank/DDBJ whole genome shotgun (WGS) entry which is preliminary data.</text>
</comment>
<evidence type="ECO:0000313" key="1">
    <source>
        <dbReference type="EMBL" id="CAB1436085.1"/>
    </source>
</evidence>
<protein>
    <submittedName>
        <fullName evidence="1">Uncharacterized protein</fullName>
    </submittedName>
</protein>
<dbReference type="Proteomes" id="UP001153269">
    <property type="component" value="Unassembled WGS sequence"/>
</dbReference>
<reference evidence="1" key="1">
    <citation type="submission" date="2020-03" db="EMBL/GenBank/DDBJ databases">
        <authorList>
            <person name="Weist P."/>
        </authorList>
    </citation>
    <scope>NUCLEOTIDE SEQUENCE</scope>
</reference>
<name>A0A9N7USM7_PLEPL</name>
<sequence>MMPSCLHELRRSPCGRAPWRCPEDQAWVAIGASTCQPVPRLGVGRGRAPLRAGRVGTRFAFVAYFRLAYQLTPDLEASAALFPFSLTGTPTAGERAGRQTFTSHYRQRRAQMKATKRWGDLPPTAWAQRP</sequence>
<organism evidence="1 2">
    <name type="scientific">Pleuronectes platessa</name>
    <name type="common">European plaice</name>
    <dbReference type="NCBI Taxonomy" id="8262"/>
    <lineage>
        <taxon>Eukaryota</taxon>
        <taxon>Metazoa</taxon>
        <taxon>Chordata</taxon>
        <taxon>Craniata</taxon>
        <taxon>Vertebrata</taxon>
        <taxon>Euteleostomi</taxon>
        <taxon>Actinopterygii</taxon>
        <taxon>Neopterygii</taxon>
        <taxon>Teleostei</taxon>
        <taxon>Neoteleostei</taxon>
        <taxon>Acanthomorphata</taxon>
        <taxon>Carangaria</taxon>
        <taxon>Pleuronectiformes</taxon>
        <taxon>Pleuronectoidei</taxon>
        <taxon>Pleuronectidae</taxon>
        <taxon>Pleuronectes</taxon>
    </lineage>
</organism>
<keyword evidence="2" id="KW-1185">Reference proteome</keyword>
<dbReference type="AlphaFoldDB" id="A0A9N7USM7"/>
<evidence type="ECO:0000313" key="2">
    <source>
        <dbReference type="Proteomes" id="UP001153269"/>
    </source>
</evidence>
<dbReference type="EMBL" id="CADEAL010001851">
    <property type="protein sequence ID" value="CAB1436085.1"/>
    <property type="molecule type" value="Genomic_DNA"/>
</dbReference>